<evidence type="ECO:0000313" key="1">
    <source>
        <dbReference type="EMBL" id="GJE60153.1"/>
    </source>
</evidence>
<reference evidence="1" key="2">
    <citation type="submission" date="2021-08" db="EMBL/GenBank/DDBJ databases">
        <authorList>
            <person name="Tani A."/>
            <person name="Ola A."/>
            <person name="Ogura Y."/>
            <person name="Katsura K."/>
            <person name="Hayashi T."/>
        </authorList>
    </citation>
    <scope>NUCLEOTIDE SEQUENCE</scope>
    <source>
        <strain evidence="1">DSM 23632</strain>
    </source>
</reference>
<accession>A0ABQ4TZI6</accession>
<comment type="caution">
    <text evidence="1">The sequence shown here is derived from an EMBL/GenBank/DDBJ whole genome shotgun (WGS) entry which is preliminary data.</text>
</comment>
<dbReference type="Proteomes" id="UP001055057">
    <property type="component" value="Unassembled WGS sequence"/>
</dbReference>
<name>A0ABQ4TZI6_9HYPH</name>
<reference evidence="1" key="1">
    <citation type="journal article" date="2021" name="Front. Microbiol.">
        <title>Comprehensive Comparative Genomics and Phenotyping of Methylobacterium Species.</title>
        <authorList>
            <person name="Alessa O."/>
            <person name="Ogura Y."/>
            <person name="Fujitani Y."/>
            <person name="Takami H."/>
            <person name="Hayashi T."/>
            <person name="Sahin N."/>
            <person name="Tani A."/>
        </authorList>
    </citation>
    <scope>NUCLEOTIDE SEQUENCE</scope>
    <source>
        <strain evidence="1">DSM 23632</strain>
    </source>
</reference>
<evidence type="ECO:0000313" key="2">
    <source>
        <dbReference type="Proteomes" id="UP001055057"/>
    </source>
</evidence>
<dbReference type="RefSeq" id="WP_238182691.1">
    <property type="nucleotide sequence ID" value="NZ_BPRB01000119.1"/>
</dbReference>
<keyword evidence="2" id="KW-1185">Reference proteome</keyword>
<sequence length="67" mass="7019">MRDVVKILAAGTLLTAYALLAPALVETRGAVPARPMDARVSEQGAGDLRLALAWARSGDVVRVAEAF</sequence>
<gene>
    <name evidence="1" type="ORF">MPOCJGCO_2263</name>
</gene>
<proteinExistence type="predicted"/>
<protein>
    <submittedName>
        <fullName evidence="1">Uncharacterized protein</fullName>
    </submittedName>
</protein>
<dbReference type="EMBL" id="BPRB01000119">
    <property type="protein sequence ID" value="GJE60153.1"/>
    <property type="molecule type" value="Genomic_DNA"/>
</dbReference>
<organism evidence="1 2">
    <name type="scientific">Methylobacterium trifolii</name>
    <dbReference type="NCBI Taxonomy" id="1003092"/>
    <lineage>
        <taxon>Bacteria</taxon>
        <taxon>Pseudomonadati</taxon>
        <taxon>Pseudomonadota</taxon>
        <taxon>Alphaproteobacteria</taxon>
        <taxon>Hyphomicrobiales</taxon>
        <taxon>Methylobacteriaceae</taxon>
        <taxon>Methylobacterium</taxon>
    </lineage>
</organism>